<keyword evidence="3 7" id="KW-0081">Bacteriolytic enzyme</keyword>
<dbReference type="InterPro" id="IPR023346">
    <property type="entry name" value="Lysozyme-like_dom_sf"/>
</dbReference>
<evidence type="ECO:0000256" key="4">
    <source>
        <dbReference type="ARBA" id="ARBA00022801"/>
    </source>
</evidence>
<dbReference type="AlphaFoldDB" id="A0A144LA17"/>
<dbReference type="GO" id="GO:0042742">
    <property type="term" value="P:defense response to bacterium"/>
    <property type="evidence" value="ECO:0007669"/>
    <property type="project" value="UniProtKB-KW"/>
</dbReference>
<dbReference type="InterPro" id="IPR002196">
    <property type="entry name" value="Glyco_hydro_24"/>
</dbReference>
<evidence type="ECO:0000256" key="1">
    <source>
        <dbReference type="ARBA" id="ARBA00000632"/>
    </source>
</evidence>
<sequence>MEMSKNGLALLKSFEGCELTAYQDAVGVWTIGYGWTQPVNGVPVGKGMTITQATADCLLSSGVVQYEKGVTGLVKVAVNQNQFDALVDFAYNLGVNALAGSTLLKKLNTGDFAGAADEFPKWNKAGGRVLNGLVKRRAAERSLFLS</sequence>
<dbReference type="CDD" id="cd00737">
    <property type="entry name" value="lyz_endolysin_autolysin"/>
    <property type="match status" value="1"/>
</dbReference>
<comment type="similarity">
    <text evidence="7">Belongs to the glycosyl hydrolase 24 family.</text>
</comment>
<evidence type="ECO:0000256" key="7">
    <source>
        <dbReference type="RuleBase" id="RU003788"/>
    </source>
</evidence>
<comment type="catalytic activity">
    <reaction evidence="1 7">
        <text>Hydrolysis of (1-&gt;4)-beta-linkages between N-acetylmuramic acid and N-acetyl-D-glucosamine residues in a peptidoglycan and between N-acetyl-D-glucosamine residues in chitodextrins.</text>
        <dbReference type="EC" id="3.2.1.17"/>
    </reaction>
</comment>
<evidence type="ECO:0000256" key="5">
    <source>
        <dbReference type="ARBA" id="ARBA00023200"/>
    </source>
</evidence>
<proteinExistence type="inferred from homology"/>
<dbReference type="SUPFAM" id="SSF53955">
    <property type="entry name" value="Lysozyme-like"/>
    <property type="match status" value="1"/>
</dbReference>
<reference evidence="8 9" key="1">
    <citation type="submission" date="2016-03" db="EMBL/GenBank/DDBJ databases">
        <authorList>
            <consortium name="Pathogen Informatics"/>
        </authorList>
    </citation>
    <scope>NUCLEOTIDE SEQUENCE [LARGE SCALE GENOMIC DNA]</scope>
    <source>
        <strain evidence="9">e1252</strain>
    </source>
</reference>
<evidence type="ECO:0000256" key="3">
    <source>
        <dbReference type="ARBA" id="ARBA00022638"/>
    </source>
</evidence>
<evidence type="ECO:0000256" key="6">
    <source>
        <dbReference type="ARBA" id="ARBA00023295"/>
    </source>
</evidence>
<protein>
    <recommendedName>
        <fullName evidence="7">Lysozyme</fullName>
        <ecNumber evidence="7">3.2.1.17</ecNumber>
    </recommendedName>
</protein>
<dbReference type="InterPro" id="IPR033907">
    <property type="entry name" value="Endolysin_autolysin"/>
</dbReference>
<dbReference type="InterPro" id="IPR023347">
    <property type="entry name" value="Lysozyme_dom_sf"/>
</dbReference>
<dbReference type="Pfam" id="PF00959">
    <property type="entry name" value="Phage_lysozyme"/>
    <property type="match status" value="1"/>
</dbReference>
<keyword evidence="5" id="KW-1035">Host cytoplasm</keyword>
<name>A0A144LA17_ENTCL</name>
<dbReference type="RefSeq" id="WP_063144361.1">
    <property type="nucleotide sequence ID" value="NZ_FJXR01000014.1"/>
</dbReference>
<evidence type="ECO:0000313" key="9">
    <source>
        <dbReference type="Proteomes" id="UP000076008"/>
    </source>
</evidence>
<keyword evidence="6 7" id="KW-0326">Glycosidase</keyword>
<dbReference type="EMBL" id="FJXR01000014">
    <property type="protein sequence ID" value="CZV46982.1"/>
    <property type="molecule type" value="Genomic_DNA"/>
</dbReference>
<dbReference type="GO" id="GO:0031640">
    <property type="term" value="P:killing of cells of another organism"/>
    <property type="evidence" value="ECO:0007669"/>
    <property type="project" value="UniProtKB-KW"/>
</dbReference>
<accession>A0A144LA17</accession>
<dbReference type="GO" id="GO:0016998">
    <property type="term" value="P:cell wall macromolecule catabolic process"/>
    <property type="evidence" value="ECO:0007669"/>
    <property type="project" value="InterPro"/>
</dbReference>
<dbReference type="PANTHER" id="PTHR38107:SF3">
    <property type="entry name" value="LYSOZYME RRRD-RELATED"/>
    <property type="match status" value="1"/>
</dbReference>
<dbReference type="HAMAP" id="MF_04110">
    <property type="entry name" value="ENDOLYSIN_T4"/>
    <property type="match status" value="1"/>
</dbReference>
<dbReference type="Proteomes" id="UP000076008">
    <property type="component" value="Unassembled WGS sequence"/>
</dbReference>
<organism evidence="8 9">
    <name type="scientific">Enterobacter cloacae</name>
    <dbReference type="NCBI Taxonomy" id="550"/>
    <lineage>
        <taxon>Bacteria</taxon>
        <taxon>Pseudomonadati</taxon>
        <taxon>Pseudomonadota</taxon>
        <taxon>Gammaproteobacteria</taxon>
        <taxon>Enterobacterales</taxon>
        <taxon>Enterobacteriaceae</taxon>
        <taxon>Enterobacter</taxon>
        <taxon>Enterobacter cloacae complex</taxon>
    </lineage>
</organism>
<dbReference type="InterPro" id="IPR034690">
    <property type="entry name" value="Endolysin_T4_type"/>
</dbReference>
<gene>
    <name evidence="8" type="ORF">SAMEA2273318_02585</name>
</gene>
<keyword evidence="2 7" id="KW-0929">Antimicrobial</keyword>
<keyword evidence="4 7" id="KW-0378">Hydrolase</keyword>
<dbReference type="GO" id="GO:0009253">
    <property type="term" value="P:peptidoglycan catabolic process"/>
    <property type="evidence" value="ECO:0007669"/>
    <property type="project" value="InterPro"/>
</dbReference>
<dbReference type="EC" id="3.2.1.17" evidence="7"/>
<dbReference type="GO" id="GO:0003796">
    <property type="term" value="F:lysozyme activity"/>
    <property type="evidence" value="ECO:0007669"/>
    <property type="project" value="UniProtKB-EC"/>
</dbReference>
<dbReference type="InterPro" id="IPR051018">
    <property type="entry name" value="Bacteriophage_GH24"/>
</dbReference>
<dbReference type="Gene3D" id="1.10.530.40">
    <property type="match status" value="1"/>
</dbReference>
<evidence type="ECO:0000256" key="2">
    <source>
        <dbReference type="ARBA" id="ARBA00022529"/>
    </source>
</evidence>
<evidence type="ECO:0000313" key="8">
    <source>
        <dbReference type="EMBL" id="CZV46982.1"/>
    </source>
</evidence>
<dbReference type="PANTHER" id="PTHR38107">
    <property type="match status" value="1"/>
</dbReference>